<feature type="binding site" evidence="9">
    <location>
        <begin position="104"/>
        <end position="105"/>
    </location>
    <ligand>
        <name>substrate</name>
    </ligand>
</feature>
<feature type="binding site" evidence="9">
    <location>
        <begin position="54"/>
        <end position="57"/>
    </location>
    <ligand>
        <name>substrate</name>
    </ligand>
</feature>
<feature type="binding site" evidence="11">
    <location>
        <position position="95"/>
    </location>
    <ligand>
        <name>Zn(2+)</name>
        <dbReference type="ChEBI" id="CHEBI:29105"/>
    </ligand>
</feature>
<comment type="cofactor">
    <cofactor evidence="11">
        <name>Zn(2+)</name>
        <dbReference type="ChEBI" id="CHEBI:29105"/>
    </cofactor>
</comment>
<organism evidence="12 13">
    <name type="scientific">Rhodospirillum rubrum (strain ATCC 11170 / ATH 1.1.1 / DSM 467 / LMG 4362 / NCIMB 8255 / S1)</name>
    <dbReference type="NCBI Taxonomy" id="269796"/>
    <lineage>
        <taxon>Bacteria</taxon>
        <taxon>Pseudomonadati</taxon>
        <taxon>Pseudomonadota</taxon>
        <taxon>Alphaproteobacteria</taxon>
        <taxon>Rhodospirillales</taxon>
        <taxon>Rhodospirillaceae</taxon>
        <taxon>Rhodospirillum</taxon>
    </lineage>
</organism>
<dbReference type="Gene3D" id="3.40.50.1000">
    <property type="entry name" value="HAD superfamily/HAD-like"/>
    <property type="match status" value="1"/>
</dbReference>
<name>Q2RND7_RHORT</name>
<dbReference type="KEGG" id="rru:Rru_A3564"/>
<evidence type="ECO:0000313" key="12">
    <source>
        <dbReference type="EMBL" id="ABC24358.1"/>
    </source>
</evidence>
<dbReference type="InterPro" id="IPR036412">
    <property type="entry name" value="HAD-like_sf"/>
</dbReference>
<feature type="active site" description="Nucleophile" evidence="8">
    <location>
        <position position="12"/>
    </location>
</feature>
<dbReference type="PhylomeDB" id="Q2RND7"/>
<dbReference type="SUPFAM" id="SSF56784">
    <property type="entry name" value="HAD-like"/>
    <property type="match status" value="1"/>
</dbReference>
<gene>
    <name evidence="12" type="ordered locus">Rru_A3564</name>
</gene>
<dbReference type="GO" id="GO:0005737">
    <property type="term" value="C:cytoplasm"/>
    <property type="evidence" value="ECO:0007669"/>
    <property type="project" value="UniProtKB-SubCell"/>
</dbReference>
<dbReference type="CDD" id="cd07503">
    <property type="entry name" value="HAD_HisB-N"/>
    <property type="match status" value="1"/>
</dbReference>
<keyword evidence="4 7" id="KW-0378">Hydrolase</keyword>
<comment type="similarity">
    <text evidence="7">Belongs to the gmhB family.</text>
</comment>
<evidence type="ECO:0000256" key="7">
    <source>
        <dbReference type="PIRNR" id="PIRNR004682"/>
    </source>
</evidence>
<dbReference type="STRING" id="269796.Rru_A3564"/>
<feature type="binding site" evidence="9">
    <location>
        <begin position="12"/>
        <end position="14"/>
    </location>
    <ligand>
        <name>substrate</name>
    </ligand>
</feature>
<evidence type="ECO:0000256" key="8">
    <source>
        <dbReference type="PIRSR" id="PIRSR004682-1"/>
    </source>
</evidence>
<proteinExistence type="inferred from homology"/>
<dbReference type="EnsemblBacteria" id="ABC24358">
    <property type="protein sequence ID" value="ABC24358"/>
    <property type="gene ID" value="Rru_A3564"/>
</dbReference>
<keyword evidence="11" id="KW-0862">Zinc</keyword>
<feature type="binding site" evidence="11">
    <location>
        <position position="12"/>
    </location>
    <ligand>
        <name>Mg(2+)</name>
        <dbReference type="ChEBI" id="CHEBI:18420"/>
    </ligand>
</feature>
<evidence type="ECO:0000256" key="10">
    <source>
        <dbReference type="PIRSR" id="PIRSR004682-3"/>
    </source>
</evidence>
<feature type="binding site" evidence="9">
    <location>
        <begin position="20"/>
        <end position="23"/>
    </location>
    <ligand>
        <name>substrate</name>
    </ligand>
</feature>
<dbReference type="NCBIfam" id="TIGR01662">
    <property type="entry name" value="HAD-SF-IIIA"/>
    <property type="match status" value="1"/>
</dbReference>
<feature type="site" description="Stabilizes the phosphoryl group" evidence="10">
    <location>
        <position position="105"/>
    </location>
</feature>
<dbReference type="Pfam" id="PF13242">
    <property type="entry name" value="Hydrolase_like"/>
    <property type="match status" value="1"/>
</dbReference>
<comment type="cofactor">
    <cofactor evidence="11">
        <name>Mg(2+)</name>
        <dbReference type="ChEBI" id="CHEBI:18420"/>
    </cofactor>
</comment>
<dbReference type="EC" id="3.1.3.-" evidence="7"/>
<dbReference type="eggNOG" id="COG0241">
    <property type="taxonomic scope" value="Bacteria"/>
</dbReference>
<evidence type="ECO:0000256" key="5">
    <source>
        <dbReference type="ARBA" id="ARBA00023277"/>
    </source>
</evidence>
<feature type="active site" description="Proton donor" evidence="8">
    <location>
        <position position="14"/>
    </location>
</feature>
<evidence type="ECO:0000256" key="6">
    <source>
        <dbReference type="ARBA" id="ARBA00031828"/>
    </source>
</evidence>
<protein>
    <recommendedName>
        <fullName evidence="6 7">D,D-heptose 1,7-bisphosphate phosphatase</fullName>
        <ecNumber evidence="7">3.1.3.-</ecNumber>
    </recommendedName>
</protein>
<keyword evidence="3 11" id="KW-0479">Metal-binding</keyword>
<keyword evidence="2 7" id="KW-0963">Cytoplasm</keyword>
<feature type="binding site" evidence="11">
    <location>
        <position position="14"/>
    </location>
    <ligand>
        <name>Mg(2+)</name>
        <dbReference type="ChEBI" id="CHEBI:18420"/>
    </ligand>
</feature>
<keyword evidence="11" id="KW-0460">Magnesium</keyword>
<evidence type="ECO:0000256" key="3">
    <source>
        <dbReference type="ARBA" id="ARBA00022723"/>
    </source>
</evidence>
<feature type="binding site" evidence="11">
    <location>
        <position position="103"/>
    </location>
    <ligand>
        <name>Zn(2+)</name>
        <dbReference type="ChEBI" id="CHEBI:29105"/>
    </ligand>
</feature>
<dbReference type="PATRIC" id="fig|269796.9.peg.3685"/>
<feature type="site" description="Contributes to substrate recognition" evidence="10">
    <location>
        <position position="104"/>
    </location>
</feature>
<dbReference type="GO" id="GO:0005975">
    <property type="term" value="P:carbohydrate metabolic process"/>
    <property type="evidence" value="ECO:0007669"/>
    <property type="project" value="InterPro"/>
</dbReference>
<evidence type="ECO:0000256" key="4">
    <source>
        <dbReference type="ARBA" id="ARBA00022801"/>
    </source>
</evidence>
<dbReference type="HOGENOM" id="CLU_085077_2_1_5"/>
<dbReference type="RefSeq" id="WP_011391311.1">
    <property type="nucleotide sequence ID" value="NC_007643.1"/>
</dbReference>
<reference evidence="12 13" key="1">
    <citation type="journal article" date="2011" name="Stand. Genomic Sci.">
        <title>Complete genome sequence of Rhodospirillum rubrum type strain (S1).</title>
        <authorList>
            <person name="Munk A.C."/>
            <person name="Copeland A."/>
            <person name="Lucas S."/>
            <person name="Lapidus A."/>
            <person name="Del Rio T.G."/>
            <person name="Barry K."/>
            <person name="Detter J.C."/>
            <person name="Hammon N."/>
            <person name="Israni S."/>
            <person name="Pitluck S."/>
            <person name="Brettin T."/>
            <person name="Bruce D."/>
            <person name="Han C."/>
            <person name="Tapia R."/>
            <person name="Gilna P."/>
            <person name="Schmutz J."/>
            <person name="Larimer F."/>
            <person name="Land M."/>
            <person name="Kyrpides N.C."/>
            <person name="Mavromatis K."/>
            <person name="Richardson P."/>
            <person name="Rohde M."/>
            <person name="Goker M."/>
            <person name="Klenk H.P."/>
            <person name="Zhang Y."/>
            <person name="Roberts G.P."/>
            <person name="Reslewic S."/>
            <person name="Schwartz D.C."/>
        </authorList>
    </citation>
    <scope>NUCLEOTIDE SEQUENCE [LARGE SCALE GENOMIC DNA]</scope>
    <source>
        <strain evidence="13">ATCC 11170 / ATH 1.1.1 / DSM 467 / LMG 4362 / NCIMB 8255 / S1</strain>
    </source>
</reference>
<keyword evidence="5 7" id="KW-0119">Carbohydrate metabolism</keyword>
<feature type="binding site" evidence="9">
    <location>
        <position position="131"/>
    </location>
    <ligand>
        <name>substrate</name>
    </ligand>
</feature>
<feature type="binding site" evidence="11">
    <location>
        <position position="93"/>
    </location>
    <ligand>
        <name>Zn(2+)</name>
        <dbReference type="ChEBI" id="CHEBI:29105"/>
    </ligand>
</feature>
<dbReference type="PANTHER" id="PTHR42891">
    <property type="entry name" value="D-GLYCERO-BETA-D-MANNO-HEPTOSE-1,7-BISPHOSPHATE 7-PHOSPHATASE"/>
    <property type="match status" value="1"/>
</dbReference>
<dbReference type="PIRSF" id="PIRSF004682">
    <property type="entry name" value="GmhB"/>
    <property type="match status" value="1"/>
</dbReference>
<keyword evidence="13" id="KW-1185">Reference proteome</keyword>
<evidence type="ECO:0000256" key="1">
    <source>
        <dbReference type="ARBA" id="ARBA00004496"/>
    </source>
</evidence>
<dbReference type="InterPro" id="IPR004446">
    <property type="entry name" value="Heptose_bisP_phosphatase"/>
</dbReference>
<accession>Q2RND7</accession>
<dbReference type="AlphaFoldDB" id="Q2RND7"/>
<evidence type="ECO:0000256" key="9">
    <source>
        <dbReference type="PIRSR" id="PIRSR004682-2"/>
    </source>
</evidence>
<dbReference type="InterPro" id="IPR023214">
    <property type="entry name" value="HAD_sf"/>
</dbReference>
<evidence type="ECO:0000256" key="11">
    <source>
        <dbReference type="PIRSR" id="PIRSR004682-4"/>
    </source>
</evidence>
<feature type="binding site" evidence="11">
    <location>
        <position position="101"/>
    </location>
    <ligand>
        <name>Zn(2+)</name>
        <dbReference type="ChEBI" id="CHEBI:29105"/>
    </ligand>
</feature>
<dbReference type="NCBIfam" id="TIGR01656">
    <property type="entry name" value="Histidinol-ppas"/>
    <property type="match status" value="1"/>
</dbReference>
<dbReference type="EMBL" id="CP000230">
    <property type="protein sequence ID" value="ABC24358.1"/>
    <property type="molecule type" value="Genomic_DNA"/>
</dbReference>
<dbReference type="PANTHER" id="PTHR42891:SF1">
    <property type="entry name" value="D-GLYCERO-BETA-D-MANNO-HEPTOSE-1,7-BISPHOSPHATE 7-PHOSPHATASE"/>
    <property type="match status" value="1"/>
</dbReference>
<sequence>MPQTRPRVVLLDRDGTLNEEVHYLARPDQLVLIPGAVAGLRRLRDLGLTLVVVTNQSGLERGYFSNADLEAIHRRLIDMLAAEGIVLAGIFVCPHGPDSDCECRKPKPGLVDAARHALGFDPAEAFMIGDKQSDLDLGLAVGALPILVRTGYGLETESAGAAGAAFVASDLLQASAFIAGRLEREKPRGTAAP</sequence>
<comment type="subcellular location">
    <subcellularLocation>
        <location evidence="1 7">Cytoplasm</location>
    </subcellularLocation>
</comment>
<feature type="binding site" evidence="11">
    <location>
        <position position="131"/>
    </location>
    <ligand>
        <name>Mg(2+)</name>
        <dbReference type="ChEBI" id="CHEBI:18420"/>
    </ligand>
</feature>
<evidence type="ECO:0000256" key="2">
    <source>
        <dbReference type="ARBA" id="ARBA00022490"/>
    </source>
</evidence>
<dbReference type="InterPro" id="IPR006549">
    <property type="entry name" value="HAD-SF_hydro_IIIA"/>
</dbReference>
<feature type="binding site" evidence="11">
    <location>
        <position position="130"/>
    </location>
    <ligand>
        <name>Mg(2+)</name>
        <dbReference type="ChEBI" id="CHEBI:18420"/>
    </ligand>
</feature>
<dbReference type="GO" id="GO:0046872">
    <property type="term" value="F:metal ion binding"/>
    <property type="evidence" value="ECO:0007669"/>
    <property type="project" value="UniProtKB-KW"/>
</dbReference>
<dbReference type="Proteomes" id="UP000001929">
    <property type="component" value="Chromosome"/>
</dbReference>
<feature type="site" description="Stabilizes the phosphoryl group" evidence="10">
    <location>
        <position position="54"/>
    </location>
</feature>
<evidence type="ECO:0000313" key="13">
    <source>
        <dbReference type="Proteomes" id="UP000001929"/>
    </source>
</evidence>
<dbReference type="GO" id="GO:0016791">
    <property type="term" value="F:phosphatase activity"/>
    <property type="evidence" value="ECO:0007669"/>
    <property type="project" value="InterPro"/>
</dbReference>
<dbReference type="InterPro" id="IPR006543">
    <property type="entry name" value="Histidinol-phos"/>
</dbReference>